<dbReference type="EC" id="5.6.2.3" evidence="1"/>
<keyword evidence="1" id="KW-0547">Nucleotide-binding</keyword>
<keyword evidence="1" id="KW-0227">DNA damage</keyword>
<feature type="domain" description="DNA helicase Pif1-like DEAD-box helicase" evidence="2">
    <location>
        <begin position="2"/>
        <end position="114"/>
    </location>
</feature>
<keyword evidence="1 3" id="KW-0347">Helicase</keyword>
<comment type="caution">
    <text evidence="3">The sequence shown here is derived from an EMBL/GenBank/DDBJ whole genome shotgun (WGS) entry which is preliminary data.</text>
</comment>
<evidence type="ECO:0000313" key="3">
    <source>
        <dbReference type="EMBL" id="GFT60334.1"/>
    </source>
</evidence>
<keyword evidence="1" id="KW-0067">ATP-binding</keyword>
<comment type="catalytic activity">
    <reaction evidence="1">
        <text>ATP + H2O = ADP + phosphate + H(+)</text>
        <dbReference type="Rhea" id="RHEA:13065"/>
        <dbReference type="ChEBI" id="CHEBI:15377"/>
        <dbReference type="ChEBI" id="CHEBI:15378"/>
        <dbReference type="ChEBI" id="CHEBI:30616"/>
        <dbReference type="ChEBI" id="CHEBI:43474"/>
        <dbReference type="ChEBI" id="CHEBI:456216"/>
        <dbReference type="EC" id="5.6.2.3"/>
    </reaction>
</comment>
<keyword evidence="1" id="KW-0378">Hydrolase</keyword>
<dbReference type="GO" id="GO:0016787">
    <property type="term" value="F:hydrolase activity"/>
    <property type="evidence" value="ECO:0007669"/>
    <property type="project" value="UniProtKB-KW"/>
</dbReference>
<gene>
    <name evidence="3" type="primary">ANCDUO_22957</name>
    <name evidence="3" type="ORF">NPIL_53731</name>
</gene>
<dbReference type="GO" id="GO:0000723">
    <property type="term" value="P:telomere maintenance"/>
    <property type="evidence" value="ECO:0007669"/>
    <property type="project" value="InterPro"/>
</dbReference>
<dbReference type="Proteomes" id="UP000887013">
    <property type="component" value="Unassembled WGS sequence"/>
</dbReference>
<protein>
    <recommendedName>
        <fullName evidence="1">ATP-dependent DNA helicase</fullName>
        <ecNumber evidence="1">5.6.2.3</ecNumber>
    </recommendedName>
</protein>
<dbReference type="GO" id="GO:0005524">
    <property type="term" value="F:ATP binding"/>
    <property type="evidence" value="ECO:0007669"/>
    <property type="project" value="UniProtKB-KW"/>
</dbReference>
<dbReference type="OrthoDB" id="272985at2759"/>
<dbReference type="PANTHER" id="PTHR10492:SF57">
    <property type="entry name" value="ATP-DEPENDENT DNA HELICASE"/>
    <property type="match status" value="1"/>
</dbReference>
<dbReference type="GO" id="GO:0043139">
    <property type="term" value="F:5'-3' DNA helicase activity"/>
    <property type="evidence" value="ECO:0007669"/>
    <property type="project" value="UniProtKB-EC"/>
</dbReference>
<dbReference type="EMBL" id="BMAW01018810">
    <property type="protein sequence ID" value="GFT60334.1"/>
    <property type="molecule type" value="Genomic_DNA"/>
</dbReference>
<organism evidence="3 4">
    <name type="scientific">Nephila pilipes</name>
    <name type="common">Giant wood spider</name>
    <name type="synonym">Nephila maculata</name>
    <dbReference type="NCBI Taxonomy" id="299642"/>
    <lineage>
        <taxon>Eukaryota</taxon>
        <taxon>Metazoa</taxon>
        <taxon>Ecdysozoa</taxon>
        <taxon>Arthropoda</taxon>
        <taxon>Chelicerata</taxon>
        <taxon>Arachnida</taxon>
        <taxon>Araneae</taxon>
        <taxon>Araneomorphae</taxon>
        <taxon>Entelegynae</taxon>
        <taxon>Araneoidea</taxon>
        <taxon>Nephilidae</taxon>
        <taxon>Nephila</taxon>
    </lineage>
</organism>
<proteinExistence type="inferred from homology"/>
<comment type="cofactor">
    <cofactor evidence="1">
        <name>Mg(2+)</name>
        <dbReference type="ChEBI" id="CHEBI:18420"/>
    </cofactor>
</comment>
<keyword evidence="1" id="KW-0233">DNA recombination</keyword>
<dbReference type="InterPro" id="IPR010285">
    <property type="entry name" value="DNA_helicase_pif1-like_DEAD"/>
</dbReference>
<dbReference type="GO" id="GO:0006281">
    <property type="term" value="P:DNA repair"/>
    <property type="evidence" value="ECO:0007669"/>
    <property type="project" value="UniProtKB-KW"/>
</dbReference>
<dbReference type="GO" id="GO:0006310">
    <property type="term" value="P:DNA recombination"/>
    <property type="evidence" value="ECO:0007669"/>
    <property type="project" value="UniProtKB-KW"/>
</dbReference>
<comment type="similarity">
    <text evidence="1">Belongs to the helicase family.</text>
</comment>
<reference evidence="3" key="1">
    <citation type="submission" date="2020-08" db="EMBL/GenBank/DDBJ databases">
        <title>Multicomponent nature underlies the extraordinary mechanical properties of spider dragline silk.</title>
        <authorList>
            <person name="Kono N."/>
            <person name="Nakamura H."/>
            <person name="Mori M."/>
            <person name="Yoshida Y."/>
            <person name="Ohtoshi R."/>
            <person name="Malay A.D."/>
            <person name="Moran D.A.P."/>
            <person name="Tomita M."/>
            <person name="Numata K."/>
            <person name="Arakawa K."/>
        </authorList>
    </citation>
    <scope>NUCLEOTIDE SEQUENCE</scope>
</reference>
<evidence type="ECO:0000313" key="4">
    <source>
        <dbReference type="Proteomes" id="UP000887013"/>
    </source>
</evidence>
<dbReference type="AlphaFoldDB" id="A0A8X6PCM9"/>
<name>A0A8X6PCM9_NEPPI</name>
<accession>A0A8X6PCM9</accession>
<evidence type="ECO:0000256" key="1">
    <source>
        <dbReference type="RuleBase" id="RU363044"/>
    </source>
</evidence>
<dbReference type="Pfam" id="PF05970">
    <property type="entry name" value="PIF1"/>
    <property type="match status" value="1"/>
</dbReference>
<dbReference type="PANTHER" id="PTHR10492">
    <property type="match status" value="1"/>
</dbReference>
<keyword evidence="1" id="KW-0234">DNA repair</keyword>
<evidence type="ECO:0000259" key="2">
    <source>
        <dbReference type="Pfam" id="PF05970"/>
    </source>
</evidence>
<keyword evidence="4" id="KW-1185">Reference proteome</keyword>
<sequence length="124" mass="14572">MVHVVFKLPLDLDHNESPVCNIAKGVHPEKSVTRVQSYIWEECMMSHKWTLQAVNMTLEDLRGNQYFMEKVDIVLAEDFRQTLLVVLRSMPADKLNTYFKSSTIWHKIKLKKIIYFKNVNSTTK</sequence>